<comment type="caution">
    <text evidence="5">The sequence shown here is derived from an EMBL/GenBank/DDBJ whole genome shotgun (WGS) entry which is preliminary data.</text>
</comment>
<keyword evidence="2" id="KW-0812">Transmembrane</keyword>
<keyword evidence="2" id="KW-1133">Transmembrane helix</keyword>
<dbReference type="InterPro" id="IPR035965">
    <property type="entry name" value="PAS-like_dom_sf"/>
</dbReference>
<dbReference type="PROSITE" id="PS50112">
    <property type="entry name" value="PAS"/>
    <property type="match status" value="1"/>
</dbReference>
<dbReference type="InterPro" id="IPR036457">
    <property type="entry name" value="PPM-type-like_dom_sf"/>
</dbReference>
<keyword evidence="1" id="KW-0378">Hydrolase</keyword>
<protein>
    <submittedName>
        <fullName evidence="5">SpoIIE family protein phosphatase</fullName>
    </submittedName>
</protein>
<name>A0ABU5J3Z1_9BACI</name>
<organism evidence="5 6">
    <name type="scientific">Robertmurraya mangrovi</name>
    <dbReference type="NCBI Taxonomy" id="3098077"/>
    <lineage>
        <taxon>Bacteria</taxon>
        <taxon>Bacillati</taxon>
        <taxon>Bacillota</taxon>
        <taxon>Bacilli</taxon>
        <taxon>Bacillales</taxon>
        <taxon>Bacillaceae</taxon>
        <taxon>Robertmurraya</taxon>
    </lineage>
</organism>
<evidence type="ECO:0000256" key="2">
    <source>
        <dbReference type="SAM" id="Phobius"/>
    </source>
</evidence>
<evidence type="ECO:0000313" key="6">
    <source>
        <dbReference type="Proteomes" id="UP001290455"/>
    </source>
</evidence>
<dbReference type="InterPro" id="IPR000014">
    <property type="entry name" value="PAS"/>
</dbReference>
<dbReference type="SUPFAM" id="SSF81606">
    <property type="entry name" value="PP2C-like"/>
    <property type="match status" value="1"/>
</dbReference>
<feature type="transmembrane region" description="Helical" evidence="2">
    <location>
        <begin position="50"/>
        <end position="68"/>
    </location>
</feature>
<dbReference type="Pfam" id="PF00989">
    <property type="entry name" value="PAS"/>
    <property type="match status" value="1"/>
</dbReference>
<keyword evidence="2" id="KW-0472">Membrane</keyword>
<feature type="transmembrane region" description="Helical" evidence="2">
    <location>
        <begin position="12"/>
        <end position="38"/>
    </location>
</feature>
<dbReference type="InterPro" id="IPR001610">
    <property type="entry name" value="PAC"/>
</dbReference>
<dbReference type="NCBIfam" id="TIGR00229">
    <property type="entry name" value="sensory_box"/>
    <property type="match status" value="2"/>
</dbReference>
<dbReference type="CDD" id="cd00130">
    <property type="entry name" value="PAS"/>
    <property type="match status" value="1"/>
</dbReference>
<evidence type="ECO:0000259" key="3">
    <source>
        <dbReference type="PROSITE" id="PS50112"/>
    </source>
</evidence>
<dbReference type="InterPro" id="IPR013767">
    <property type="entry name" value="PAS_fold"/>
</dbReference>
<evidence type="ECO:0000259" key="4">
    <source>
        <dbReference type="PROSITE" id="PS50113"/>
    </source>
</evidence>
<proteinExistence type="predicted"/>
<reference evidence="5 6" key="1">
    <citation type="submission" date="2023-11" db="EMBL/GenBank/DDBJ databases">
        <title>Bacillus jintuensis, isolated from a mudflat on the Beibu Gulf coast.</title>
        <authorList>
            <person name="Li M."/>
        </authorList>
    </citation>
    <scope>NUCLEOTIDE SEQUENCE [LARGE SCALE GENOMIC DNA]</scope>
    <source>
        <strain evidence="5 6">31A1R</strain>
    </source>
</reference>
<gene>
    <name evidence="5" type="ORF">SM124_20630</name>
</gene>
<evidence type="ECO:0000256" key="1">
    <source>
        <dbReference type="ARBA" id="ARBA00022801"/>
    </source>
</evidence>
<dbReference type="InterPro" id="IPR001932">
    <property type="entry name" value="PPM-type_phosphatase-like_dom"/>
</dbReference>
<dbReference type="SUPFAM" id="SSF55785">
    <property type="entry name" value="PYP-like sensor domain (PAS domain)"/>
    <property type="match status" value="2"/>
</dbReference>
<dbReference type="PROSITE" id="PS50113">
    <property type="entry name" value="PAC"/>
    <property type="match status" value="1"/>
</dbReference>
<feature type="domain" description="PAC" evidence="4">
    <location>
        <begin position="159"/>
        <end position="211"/>
    </location>
</feature>
<dbReference type="SMART" id="SM00086">
    <property type="entry name" value="PAC"/>
    <property type="match status" value="2"/>
</dbReference>
<dbReference type="EMBL" id="JAXOFX010000020">
    <property type="protein sequence ID" value="MDZ5474113.1"/>
    <property type="molecule type" value="Genomic_DNA"/>
</dbReference>
<dbReference type="RefSeq" id="WP_322448407.1">
    <property type="nucleotide sequence ID" value="NZ_JAXOFX010000020.1"/>
</dbReference>
<dbReference type="Proteomes" id="UP001290455">
    <property type="component" value="Unassembled WGS sequence"/>
</dbReference>
<dbReference type="PANTHER" id="PTHR43156:SF14">
    <property type="entry name" value="PHOSPHOSERINE PHOSPHATASE RSBP"/>
    <property type="match status" value="1"/>
</dbReference>
<accession>A0ABU5J3Z1</accession>
<sequence>MELLKESTFKPIIYILFIIYLSSEILTLYFIGEIYHFLDKVGIYSQLGKVAILIFIYLLLRFPLGFILNDQYKKLNQYSKDMKISYERYQTLFRNPLNIVYIVNMDGVVVDINSATTTILGYLPKEVIGQHFNMFLESQRKDIRNKFHNENLQIDSESFIAKERIKHKNGKIIDMEVLSIPYTDEKGDIVGLIGVAKDITKESNYSKKLEDLSQRYKCLFEKNPHYACMFNKDGFVEEVNNKMIEDFGTNMIGSHYIDLLSKNDLHRALHDFESVRNGEVIQGIYQVVDKKGMHLKVDLKSIPIFVNNHLEGKFVIARDITEKDRLEQVINSDLDLAKVLQESVLSKPIRDKNIHISGHYIAAKHIGGDMYAWYKLDENRFGIIILDVMGHGVSSALISMSIRSLLEGIITKTKEPELVIQRLNQHMYQLFTKNIDSIRFFTALYLVVDTQKKEIEYVNAGHPSGIVISKNNILLESTCTPLGILENQKPKVKKLPYESGSKILLFTDGFLEYYHDLSINEAILEVASTYKGNQHLTSEELVLEALKNGEVTKGQDDVSFVKIEL</sequence>
<keyword evidence="6" id="KW-1185">Reference proteome</keyword>
<dbReference type="SMART" id="SM00091">
    <property type="entry name" value="PAS"/>
    <property type="match status" value="2"/>
</dbReference>
<dbReference type="Pfam" id="PF07228">
    <property type="entry name" value="SpoIIE"/>
    <property type="match status" value="1"/>
</dbReference>
<dbReference type="SMART" id="SM00331">
    <property type="entry name" value="PP2C_SIG"/>
    <property type="match status" value="1"/>
</dbReference>
<dbReference type="Gene3D" id="3.30.450.20">
    <property type="entry name" value="PAS domain"/>
    <property type="match status" value="2"/>
</dbReference>
<dbReference type="InterPro" id="IPR052016">
    <property type="entry name" value="Bact_Sigma-Reg"/>
</dbReference>
<dbReference type="Gene3D" id="3.60.40.10">
    <property type="entry name" value="PPM-type phosphatase domain"/>
    <property type="match status" value="1"/>
</dbReference>
<dbReference type="PANTHER" id="PTHR43156">
    <property type="entry name" value="STAGE II SPORULATION PROTEIN E-RELATED"/>
    <property type="match status" value="1"/>
</dbReference>
<feature type="domain" description="PAS" evidence="3">
    <location>
        <begin position="85"/>
        <end position="155"/>
    </location>
</feature>
<dbReference type="InterPro" id="IPR000700">
    <property type="entry name" value="PAS-assoc_C"/>
</dbReference>
<dbReference type="Pfam" id="PF13426">
    <property type="entry name" value="PAS_9"/>
    <property type="match status" value="1"/>
</dbReference>
<evidence type="ECO:0000313" key="5">
    <source>
        <dbReference type="EMBL" id="MDZ5474113.1"/>
    </source>
</evidence>